<organism evidence="1 2">
    <name type="scientific">Gemmobacter lutimaris</name>
    <dbReference type="NCBI Taxonomy" id="2306023"/>
    <lineage>
        <taxon>Bacteria</taxon>
        <taxon>Pseudomonadati</taxon>
        <taxon>Pseudomonadota</taxon>
        <taxon>Alphaproteobacteria</taxon>
        <taxon>Rhodobacterales</taxon>
        <taxon>Paracoccaceae</taxon>
        <taxon>Gemmobacter</taxon>
    </lineage>
</organism>
<proteinExistence type="predicted"/>
<dbReference type="AlphaFoldDB" id="A0A398BGW3"/>
<evidence type="ECO:0008006" key="3">
    <source>
        <dbReference type="Google" id="ProtNLM"/>
    </source>
</evidence>
<dbReference type="SUPFAM" id="SSF53448">
    <property type="entry name" value="Nucleotide-diphospho-sugar transferases"/>
    <property type="match status" value="1"/>
</dbReference>
<dbReference type="Proteomes" id="UP000266649">
    <property type="component" value="Unassembled WGS sequence"/>
</dbReference>
<dbReference type="Pfam" id="PF13704">
    <property type="entry name" value="Glyco_tranf_2_4"/>
    <property type="match status" value="1"/>
</dbReference>
<dbReference type="EMBL" id="QXXQ01000034">
    <property type="protein sequence ID" value="RID89649.1"/>
    <property type="molecule type" value="Genomic_DNA"/>
</dbReference>
<keyword evidence="2" id="KW-1185">Reference proteome</keyword>
<name>A0A398BGW3_9RHOB</name>
<gene>
    <name evidence="1" type="ORF">D2N39_22130</name>
</gene>
<dbReference type="OrthoDB" id="835336at2"/>
<accession>A0A398BGW3</accession>
<evidence type="ECO:0000313" key="2">
    <source>
        <dbReference type="Proteomes" id="UP000266649"/>
    </source>
</evidence>
<dbReference type="InterPro" id="IPR029044">
    <property type="entry name" value="Nucleotide-diphossugar_trans"/>
</dbReference>
<sequence>MNIVWPAREWVKDVCCITMVKDEPNFIRQWLLHYRENFSDPSFIIIDHASVPSVADFLSSEGLGENVSVLHLPAIPFDDDFKSAALTAMSGVALGGYKYVITSDSDELVIPLPSGKGRSLSDLIDAESADYIAPIGVEFIHNSEEEAVFDFGRPLLEQRNYVRFHSAYSKPVIWKHNDATFGAGQHRVSLPYEFSKTLGLAHLKYVDVAFSRQRQNSRGLVDFSASQIEKRRDTIWAESGGDNWAEGTFQEARNIDLRASAGQVFQDFVLQLEARLDDQGEPIKRGQAHNLRIRSKVVKFEDF</sequence>
<comment type="caution">
    <text evidence="1">The sequence shown here is derived from an EMBL/GenBank/DDBJ whole genome shotgun (WGS) entry which is preliminary data.</text>
</comment>
<evidence type="ECO:0000313" key="1">
    <source>
        <dbReference type="EMBL" id="RID89649.1"/>
    </source>
</evidence>
<protein>
    <recommendedName>
        <fullName evidence="3">Glycosyltransferase family 2 protein</fullName>
    </recommendedName>
</protein>
<reference evidence="1 2" key="1">
    <citation type="submission" date="2018-09" db="EMBL/GenBank/DDBJ databases">
        <title>Gemmobacter lutimaris sp. nov., a marine bacterium isolated from tidal flat.</title>
        <authorList>
            <person name="Lee D.W."/>
            <person name="Yoo Y."/>
            <person name="Kim J.-J."/>
            <person name="Kim B.S."/>
        </authorList>
    </citation>
    <scope>NUCLEOTIDE SEQUENCE [LARGE SCALE GENOMIC DNA]</scope>
    <source>
        <strain evidence="1 2">YJ-T1-11</strain>
    </source>
</reference>
<dbReference type="RefSeq" id="WP_119136881.1">
    <property type="nucleotide sequence ID" value="NZ_QXXQ01000034.1"/>
</dbReference>